<dbReference type="Proteomes" id="UP001221898">
    <property type="component" value="Unassembled WGS sequence"/>
</dbReference>
<sequence length="87" mass="9629">MRSLCNMVSLHFCTPVDITVLNKSQRHRILLKQGEYPHRTTNETSGVAAGPFLWEQLSRGLLRSAESLTISAPTALDTAGTNIYSRV</sequence>
<gene>
    <name evidence="1" type="ORF">AAFF_G00267330</name>
</gene>
<evidence type="ECO:0000313" key="1">
    <source>
        <dbReference type="EMBL" id="KAJ8373241.1"/>
    </source>
</evidence>
<protein>
    <submittedName>
        <fullName evidence="1">Uncharacterized protein</fullName>
    </submittedName>
</protein>
<dbReference type="AlphaFoldDB" id="A0AAD7RDW9"/>
<comment type="caution">
    <text evidence="1">The sequence shown here is derived from an EMBL/GenBank/DDBJ whole genome shotgun (WGS) entry which is preliminary data.</text>
</comment>
<evidence type="ECO:0000313" key="2">
    <source>
        <dbReference type="Proteomes" id="UP001221898"/>
    </source>
</evidence>
<keyword evidence="2" id="KW-1185">Reference proteome</keyword>
<name>A0AAD7RDW9_9TELE</name>
<dbReference type="EMBL" id="JAINUG010000369">
    <property type="protein sequence ID" value="KAJ8373241.1"/>
    <property type="molecule type" value="Genomic_DNA"/>
</dbReference>
<organism evidence="1 2">
    <name type="scientific">Aldrovandia affinis</name>
    <dbReference type="NCBI Taxonomy" id="143900"/>
    <lineage>
        <taxon>Eukaryota</taxon>
        <taxon>Metazoa</taxon>
        <taxon>Chordata</taxon>
        <taxon>Craniata</taxon>
        <taxon>Vertebrata</taxon>
        <taxon>Euteleostomi</taxon>
        <taxon>Actinopterygii</taxon>
        <taxon>Neopterygii</taxon>
        <taxon>Teleostei</taxon>
        <taxon>Notacanthiformes</taxon>
        <taxon>Halosauridae</taxon>
        <taxon>Aldrovandia</taxon>
    </lineage>
</organism>
<proteinExistence type="predicted"/>
<reference evidence="1" key="1">
    <citation type="journal article" date="2023" name="Science">
        <title>Genome structures resolve the early diversification of teleost fishes.</title>
        <authorList>
            <person name="Parey E."/>
            <person name="Louis A."/>
            <person name="Montfort J."/>
            <person name="Bouchez O."/>
            <person name="Roques C."/>
            <person name="Iampietro C."/>
            <person name="Lluch J."/>
            <person name="Castinel A."/>
            <person name="Donnadieu C."/>
            <person name="Desvignes T."/>
            <person name="Floi Bucao C."/>
            <person name="Jouanno E."/>
            <person name="Wen M."/>
            <person name="Mejri S."/>
            <person name="Dirks R."/>
            <person name="Jansen H."/>
            <person name="Henkel C."/>
            <person name="Chen W.J."/>
            <person name="Zahm M."/>
            <person name="Cabau C."/>
            <person name="Klopp C."/>
            <person name="Thompson A.W."/>
            <person name="Robinson-Rechavi M."/>
            <person name="Braasch I."/>
            <person name="Lecointre G."/>
            <person name="Bobe J."/>
            <person name="Postlethwait J.H."/>
            <person name="Berthelot C."/>
            <person name="Roest Crollius H."/>
            <person name="Guiguen Y."/>
        </authorList>
    </citation>
    <scope>NUCLEOTIDE SEQUENCE</scope>
    <source>
        <strain evidence="1">NC1722</strain>
    </source>
</reference>
<accession>A0AAD7RDW9</accession>